<protein>
    <submittedName>
        <fullName evidence="1">Uncharacterized protein</fullName>
    </submittedName>
</protein>
<reference evidence="1" key="1">
    <citation type="journal article" date="2015" name="Nature">
        <title>Complex archaea that bridge the gap between prokaryotes and eukaryotes.</title>
        <authorList>
            <person name="Spang A."/>
            <person name="Saw J.H."/>
            <person name="Jorgensen S.L."/>
            <person name="Zaremba-Niedzwiedzka K."/>
            <person name="Martijn J."/>
            <person name="Lind A.E."/>
            <person name="van Eijk R."/>
            <person name="Schleper C."/>
            <person name="Guy L."/>
            <person name="Ettema T.J."/>
        </authorList>
    </citation>
    <scope>NUCLEOTIDE SEQUENCE</scope>
</reference>
<sequence>MAKVKSAGHVAVTYNSNALTSYINSASMQAALNTIDVTDFASTANEWLTGFAEWTIPMGGQWDPTLDGYLAPDAVTPGTQRTCVIAFDDGGTTVTYTWTSNGEIENYSVDASDPSGVIMFSCDLKLSGAPNRSSV</sequence>
<name>A0A0F9T0L8_9ZZZZ</name>
<gene>
    <name evidence="1" type="ORF">LCGC14_0386680</name>
</gene>
<dbReference type="EMBL" id="LAZR01000320">
    <property type="protein sequence ID" value="KKN74775.1"/>
    <property type="molecule type" value="Genomic_DNA"/>
</dbReference>
<proteinExistence type="predicted"/>
<organism evidence="1">
    <name type="scientific">marine sediment metagenome</name>
    <dbReference type="NCBI Taxonomy" id="412755"/>
    <lineage>
        <taxon>unclassified sequences</taxon>
        <taxon>metagenomes</taxon>
        <taxon>ecological metagenomes</taxon>
    </lineage>
</organism>
<accession>A0A0F9T0L8</accession>
<comment type="caution">
    <text evidence="1">The sequence shown here is derived from an EMBL/GenBank/DDBJ whole genome shotgun (WGS) entry which is preliminary data.</text>
</comment>
<dbReference type="AlphaFoldDB" id="A0A0F9T0L8"/>
<evidence type="ECO:0000313" key="1">
    <source>
        <dbReference type="EMBL" id="KKN74775.1"/>
    </source>
</evidence>